<dbReference type="EMBL" id="JABFCT010000007">
    <property type="protein sequence ID" value="KAF5874534.1"/>
    <property type="molecule type" value="Genomic_DNA"/>
</dbReference>
<dbReference type="Proteomes" id="UP000531561">
    <property type="component" value="Unassembled WGS sequence"/>
</dbReference>
<name>A0A8H6AVZ8_9HELO</name>
<feature type="region of interest" description="Disordered" evidence="1">
    <location>
        <begin position="23"/>
        <end position="98"/>
    </location>
</feature>
<evidence type="ECO:0000256" key="1">
    <source>
        <dbReference type="SAM" id="MobiDB-lite"/>
    </source>
</evidence>
<dbReference type="RefSeq" id="XP_037193480.1">
    <property type="nucleotide sequence ID" value="XM_037334946.1"/>
</dbReference>
<evidence type="ECO:0000313" key="3">
    <source>
        <dbReference type="Proteomes" id="UP000531561"/>
    </source>
</evidence>
<feature type="compositionally biased region" description="Polar residues" evidence="1">
    <location>
        <begin position="48"/>
        <end position="57"/>
    </location>
</feature>
<reference evidence="2 3" key="1">
    <citation type="journal article" date="2020" name="Phytopathology">
        <title>A high-quality genome resource of Botrytis fragariae, a new and rapidly spreading fungal pathogen causing strawberry gray mold in the U.S.A.</title>
        <authorList>
            <person name="Wu Y."/>
            <person name="Saski C.A."/>
            <person name="Schnabel G."/>
            <person name="Xiao S."/>
            <person name="Hu M."/>
        </authorList>
    </citation>
    <scope>NUCLEOTIDE SEQUENCE [LARGE SCALE GENOMIC DNA]</scope>
    <source>
        <strain evidence="2 3">BVB16</strain>
    </source>
</reference>
<protein>
    <submittedName>
        <fullName evidence="2">Uncharacterized protein</fullName>
    </submittedName>
</protein>
<sequence length="140" mass="15991">MTVYYLHAPTYSSMMIGSSSEFDTHDDHHKVRSDHRCSSNAKLIPSHLHSTTPTPSGFRSDERNGRSDSDFRFHWSDSDKDKTGETRIPGKKRKKGELVSRLGDEAHEVNLPYLSSITPKKKIFENLQVESTCQKKRKSP</sequence>
<dbReference type="AlphaFoldDB" id="A0A8H6AVZ8"/>
<gene>
    <name evidence="2" type="ORF">Bfra_004545</name>
</gene>
<comment type="caution">
    <text evidence="2">The sequence shown here is derived from an EMBL/GenBank/DDBJ whole genome shotgun (WGS) entry which is preliminary data.</text>
</comment>
<feature type="compositionally biased region" description="Basic and acidic residues" evidence="1">
    <location>
        <begin position="23"/>
        <end position="37"/>
    </location>
</feature>
<keyword evidence="3" id="KW-1185">Reference proteome</keyword>
<evidence type="ECO:0000313" key="2">
    <source>
        <dbReference type="EMBL" id="KAF5874534.1"/>
    </source>
</evidence>
<proteinExistence type="predicted"/>
<accession>A0A8H6AVZ8</accession>
<dbReference type="GeneID" id="59258638"/>
<feature type="compositionally biased region" description="Basic and acidic residues" evidence="1">
    <location>
        <begin position="59"/>
        <end position="85"/>
    </location>
</feature>
<organism evidence="2 3">
    <name type="scientific">Botrytis fragariae</name>
    <dbReference type="NCBI Taxonomy" id="1964551"/>
    <lineage>
        <taxon>Eukaryota</taxon>
        <taxon>Fungi</taxon>
        <taxon>Dikarya</taxon>
        <taxon>Ascomycota</taxon>
        <taxon>Pezizomycotina</taxon>
        <taxon>Leotiomycetes</taxon>
        <taxon>Helotiales</taxon>
        <taxon>Sclerotiniaceae</taxon>
        <taxon>Botrytis</taxon>
    </lineage>
</organism>